<dbReference type="Pfam" id="PF04122">
    <property type="entry name" value="CW_binding_2"/>
    <property type="match status" value="3"/>
</dbReference>
<reference evidence="4" key="1">
    <citation type="submission" date="2017-08" db="EMBL/GenBank/DDBJ databases">
        <authorList>
            <person name="Varghese N."/>
            <person name="Submissions S."/>
        </authorList>
    </citation>
    <scope>NUCLEOTIDE SEQUENCE [LARGE SCALE GENOMIC DNA]</scope>
    <source>
        <strain evidence="4">USBA17B2</strain>
    </source>
</reference>
<dbReference type="Gene3D" id="3.20.20.370">
    <property type="entry name" value="Glycoside hydrolase/deacetylase"/>
    <property type="match status" value="1"/>
</dbReference>
<dbReference type="CDD" id="cd10917">
    <property type="entry name" value="CE4_NodB_like_6s_7s"/>
    <property type="match status" value="1"/>
</dbReference>
<protein>
    <submittedName>
        <fullName evidence="3">Peptidoglycan/xylan/chitin deacetylase, PgdA/CDA1 family</fullName>
    </submittedName>
</protein>
<dbReference type="PROSITE" id="PS51677">
    <property type="entry name" value="NODB"/>
    <property type="match status" value="1"/>
</dbReference>
<feature type="domain" description="NodB homology" evidence="2">
    <location>
        <begin position="372"/>
        <end position="571"/>
    </location>
</feature>
<sequence>MRIRHLIIAAGCALATVLAPSLGASGVPVPAGVGGPVVTAPTLQDGDLDFSVVRLSGADRYGTAASITGRFFAPGVPVVYVASGASFPDALSAGPAAGRASSPVLFVRPDDIPTATRTELTRLRPARIVVVGGTSVVGGTVLEALRAYTSGTVTRVAGSTRFDTSAAVSRNAFPSADVVYVSTGRNWPDALSAGAAAVVQGAPVLLSDSTSVPAVVLAEIDRLNPSRIVLVGGASAVSETAAAQLRTIATTERVSGADRYQTALAVSSRVFGPDRPGVAIATGLSFPDALAGVPATRHTRGPILLARPTGIPGSGELDRLTPTTAYLLGGKLSLPVDVARAAQRERGVCWAGPTLLGGTQQVLTTVPGTDSRKLAFTLDMGGSLTGATGIVDFLVANQVCTTFFPTSIMADTAEGRRVMAKIAAHPELFEVGNHTVHHCDLVNGGGGSPSSAPCARAMTQSFVRSELTLAEPVLERLSGTESRPLWRPPYGAQNAWVRDQAAAVGYPVTVMWARDTIDWDPATTTAQIVSRTTSPLPPSGAIVLAHLGGFRTADALPQIVNVLRANGYTMTTVSDLRDG</sequence>
<dbReference type="GO" id="GO:0030288">
    <property type="term" value="C:outer membrane-bounded periplasmic space"/>
    <property type="evidence" value="ECO:0007669"/>
    <property type="project" value="TreeGrafter"/>
</dbReference>
<dbReference type="AlphaFoldDB" id="A0A285VBE9"/>
<dbReference type="InterPro" id="IPR011330">
    <property type="entry name" value="Glyco_hydro/deAcase_b/a-brl"/>
</dbReference>
<evidence type="ECO:0000313" key="3">
    <source>
        <dbReference type="EMBL" id="SOC51414.1"/>
    </source>
</evidence>
<evidence type="ECO:0000256" key="1">
    <source>
        <dbReference type="SAM" id="SignalP"/>
    </source>
</evidence>
<name>A0A285VBE9_9MICO</name>
<dbReference type="SUPFAM" id="SSF88713">
    <property type="entry name" value="Glycoside hydrolase/deacetylase"/>
    <property type="match status" value="1"/>
</dbReference>
<feature type="signal peptide" evidence="1">
    <location>
        <begin position="1"/>
        <end position="24"/>
    </location>
</feature>
<organism evidence="3 4">
    <name type="scientific">Ornithinimicrobium cerasi</name>
    <dbReference type="NCBI Taxonomy" id="2248773"/>
    <lineage>
        <taxon>Bacteria</taxon>
        <taxon>Bacillati</taxon>
        <taxon>Actinomycetota</taxon>
        <taxon>Actinomycetes</taxon>
        <taxon>Micrococcales</taxon>
        <taxon>Ornithinimicrobiaceae</taxon>
        <taxon>Ornithinimicrobium</taxon>
    </lineage>
</organism>
<gene>
    <name evidence="3" type="ORF">SAMN05421879_101186</name>
</gene>
<dbReference type="PANTHER" id="PTHR30032">
    <property type="entry name" value="N-ACETYLMURAMOYL-L-ALANINE AMIDASE-RELATED"/>
    <property type="match status" value="1"/>
</dbReference>
<dbReference type="InterPro" id="IPR051922">
    <property type="entry name" value="Bact_Sporulation_Assoc"/>
</dbReference>
<dbReference type="InterPro" id="IPR002509">
    <property type="entry name" value="NODB_dom"/>
</dbReference>
<dbReference type="Proteomes" id="UP000219688">
    <property type="component" value="Unassembled WGS sequence"/>
</dbReference>
<dbReference type="EMBL" id="OBQK01000001">
    <property type="protein sequence ID" value="SOC51414.1"/>
    <property type="molecule type" value="Genomic_DNA"/>
</dbReference>
<dbReference type="GO" id="GO:0005975">
    <property type="term" value="P:carbohydrate metabolic process"/>
    <property type="evidence" value="ECO:0007669"/>
    <property type="project" value="InterPro"/>
</dbReference>
<dbReference type="RefSeq" id="WP_097186412.1">
    <property type="nucleotide sequence ID" value="NZ_OBQK01000001.1"/>
</dbReference>
<accession>A0A285VBE9</accession>
<dbReference type="PANTHER" id="PTHR30032:SF4">
    <property type="entry name" value="AMIDASE ENHANCER"/>
    <property type="match status" value="1"/>
</dbReference>
<dbReference type="Pfam" id="PF01522">
    <property type="entry name" value="Polysacc_deac_1"/>
    <property type="match status" value="1"/>
</dbReference>
<evidence type="ECO:0000313" key="4">
    <source>
        <dbReference type="Proteomes" id="UP000219688"/>
    </source>
</evidence>
<proteinExistence type="predicted"/>
<keyword evidence="4" id="KW-1185">Reference proteome</keyword>
<dbReference type="InterPro" id="IPR007253">
    <property type="entry name" value="Cell_wall-bd_2"/>
</dbReference>
<evidence type="ECO:0000259" key="2">
    <source>
        <dbReference type="PROSITE" id="PS51677"/>
    </source>
</evidence>
<feature type="chain" id="PRO_5038705008" evidence="1">
    <location>
        <begin position="25"/>
        <end position="579"/>
    </location>
</feature>
<dbReference type="GO" id="GO:0016810">
    <property type="term" value="F:hydrolase activity, acting on carbon-nitrogen (but not peptide) bonds"/>
    <property type="evidence" value="ECO:0007669"/>
    <property type="project" value="InterPro"/>
</dbReference>
<dbReference type="Gene3D" id="3.40.50.12090">
    <property type="match status" value="2"/>
</dbReference>
<keyword evidence="1" id="KW-0732">Signal</keyword>